<evidence type="ECO:0000256" key="3">
    <source>
        <dbReference type="ARBA" id="ARBA00022989"/>
    </source>
</evidence>
<gene>
    <name evidence="6" type="ORF">ABE65_005760</name>
</gene>
<reference evidence="6 7" key="1">
    <citation type="submission" date="2016-04" db="EMBL/GenBank/DDBJ databases">
        <title>Complete genome sequence of Fictibacillus phosphorivorans G25-29, a strain toxic to nematodes.</title>
        <authorList>
            <person name="Zheng Z."/>
        </authorList>
    </citation>
    <scope>NUCLEOTIDE SEQUENCE [LARGE SCALE GENOMIC DNA]</scope>
    <source>
        <strain evidence="6 7">G25-29</strain>
    </source>
</reference>
<evidence type="ECO:0000256" key="1">
    <source>
        <dbReference type="ARBA" id="ARBA00004141"/>
    </source>
</evidence>
<evidence type="ECO:0000256" key="4">
    <source>
        <dbReference type="ARBA" id="ARBA00023136"/>
    </source>
</evidence>
<protein>
    <recommendedName>
        <fullName evidence="8">ZIP Zinc transporter</fullName>
    </recommendedName>
</protein>
<accession>A0A160ISF1</accession>
<proteinExistence type="predicted"/>
<dbReference type="EMBL" id="CP015378">
    <property type="protein sequence ID" value="ANC79297.1"/>
    <property type="molecule type" value="Genomic_DNA"/>
</dbReference>
<feature type="transmembrane region" description="Helical" evidence="5">
    <location>
        <begin position="177"/>
        <end position="195"/>
    </location>
</feature>
<feature type="transmembrane region" description="Helical" evidence="5">
    <location>
        <begin position="201"/>
        <end position="219"/>
    </location>
</feature>
<feature type="transmembrane region" description="Helical" evidence="5">
    <location>
        <begin position="117"/>
        <end position="138"/>
    </location>
</feature>
<keyword evidence="4 5" id="KW-0472">Membrane</keyword>
<dbReference type="Proteomes" id="UP000076623">
    <property type="component" value="Chromosome"/>
</dbReference>
<organism evidence="6 7">
    <name type="scientific">Fictibacillus phosphorivorans</name>
    <dbReference type="NCBI Taxonomy" id="1221500"/>
    <lineage>
        <taxon>Bacteria</taxon>
        <taxon>Bacillati</taxon>
        <taxon>Bacillota</taxon>
        <taxon>Bacilli</taxon>
        <taxon>Bacillales</taxon>
        <taxon>Fictibacillaceae</taxon>
        <taxon>Fictibacillus</taxon>
    </lineage>
</organism>
<feature type="transmembrane region" description="Helical" evidence="5">
    <location>
        <begin position="144"/>
        <end position="165"/>
    </location>
</feature>
<keyword evidence="7" id="KW-1185">Reference proteome</keyword>
<dbReference type="Pfam" id="PF02535">
    <property type="entry name" value="Zip"/>
    <property type="match status" value="1"/>
</dbReference>
<dbReference type="AlphaFoldDB" id="A0A160ISF1"/>
<dbReference type="KEGG" id="fpn:ABE65_005760"/>
<evidence type="ECO:0008006" key="8">
    <source>
        <dbReference type="Google" id="ProtNLM"/>
    </source>
</evidence>
<feature type="transmembrane region" description="Helical" evidence="5">
    <location>
        <begin position="231"/>
        <end position="247"/>
    </location>
</feature>
<evidence type="ECO:0000256" key="5">
    <source>
        <dbReference type="SAM" id="Phobius"/>
    </source>
</evidence>
<sequence>MTKIVLSFIFAIGFAIVHLCSKYLSYINKSLQSKFLSFAGGVAVSYVFLHLLPDLSHYQQKVGKRLNHGIGHYLEDHIYLIAVLGLALFYGLERLVKNSKKKQGAQSNSEEVAVSSGVFWVHMASFFLYNAVIGYLLIREEYETKWGMLFFFMALSIHFVANDYGLRKDHKQKYDKYGRVWLTVAILIGWGIGAITVVHELIVSILVALLAGGIILNVLKEELPDDQESSFIAFITGLAGFSVLMMLV</sequence>
<evidence type="ECO:0000256" key="2">
    <source>
        <dbReference type="ARBA" id="ARBA00022692"/>
    </source>
</evidence>
<feature type="transmembrane region" description="Helical" evidence="5">
    <location>
        <begin position="78"/>
        <end position="96"/>
    </location>
</feature>
<comment type="subcellular location">
    <subcellularLocation>
        <location evidence="1">Membrane</location>
        <topology evidence="1">Multi-pass membrane protein</topology>
    </subcellularLocation>
</comment>
<name>A0A160ISF1_9BACL</name>
<dbReference type="GO" id="GO:0046873">
    <property type="term" value="F:metal ion transmembrane transporter activity"/>
    <property type="evidence" value="ECO:0007669"/>
    <property type="project" value="InterPro"/>
</dbReference>
<dbReference type="STRING" id="1221500.ABE65_005760"/>
<feature type="transmembrane region" description="Helical" evidence="5">
    <location>
        <begin position="36"/>
        <end position="58"/>
    </location>
</feature>
<feature type="transmembrane region" description="Helical" evidence="5">
    <location>
        <begin position="6"/>
        <end position="24"/>
    </location>
</feature>
<evidence type="ECO:0000313" key="7">
    <source>
        <dbReference type="Proteomes" id="UP000076623"/>
    </source>
</evidence>
<dbReference type="InterPro" id="IPR003689">
    <property type="entry name" value="ZIP"/>
</dbReference>
<evidence type="ECO:0000313" key="6">
    <source>
        <dbReference type="EMBL" id="ANC79297.1"/>
    </source>
</evidence>
<keyword evidence="3 5" id="KW-1133">Transmembrane helix</keyword>
<dbReference type="GO" id="GO:0016020">
    <property type="term" value="C:membrane"/>
    <property type="evidence" value="ECO:0007669"/>
    <property type="project" value="UniProtKB-SubCell"/>
</dbReference>
<keyword evidence="2 5" id="KW-0812">Transmembrane</keyword>